<dbReference type="InterPro" id="IPR032839">
    <property type="entry name" value="RAB3GAP_N"/>
</dbReference>
<sequence length="331" mass="36872">MIYPARILRLRVRNVKNENAQDASFEDICVVMPGMIARFNGPDIWSLLEGWFQEVQSRKWEWQTQEGSEGSSHGKLPCQLWNVSKYGLCADAAITGIMPPPLMELQSRQRYYCAVTIGEDAVISAYRLSEDRSRSLVGTILSKVVPATFSTLASFSKMIWRNEQVSTRKSDTPQPFAKASPLTCLKDHPRKGEKLTLSPSGTLAAITDSLGRILLLDTQALVVVRLWKGYREACCLFTEMLVGKNASASSTYYEPKKSDYCLCLAIHAPRKGIIEVWKMRTGPRLLTIQCAKGSKILQPPPRFGSPGFSSQYIPLEVFVLNGDSGQISVLN</sequence>
<organism evidence="2 3">
    <name type="scientific">Acorus calamus</name>
    <name type="common">Sweet flag</name>
    <dbReference type="NCBI Taxonomy" id="4465"/>
    <lineage>
        <taxon>Eukaryota</taxon>
        <taxon>Viridiplantae</taxon>
        <taxon>Streptophyta</taxon>
        <taxon>Embryophyta</taxon>
        <taxon>Tracheophyta</taxon>
        <taxon>Spermatophyta</taxon>
        <taxon>Magnoliopsida</taxon>
        <taxon>Liliopsida</taxon>
        <taxon>Acoraceae</taxon>
        <taxon>Acorus</taxon>
    </lineage>
</organism>
<evidence type="ECO:0000259" key="1">
    <source>
        <dbReference type="Pfam" id="PF14655"/>
    </source>
</evidence>
<proteinExistence type="predicted"/>
<dbReference type="EMBL" id="JAUJYO010000003">
    <property type="protein sequence ID" value="KAK1321739.1"/>
    <property type="molecule type" value="Genomic_DNA"/>
</dbReference>
<reference evidence="2" key="2">
    <citation type="submission" date="2023-06" db="EMBL/GenBank/DDBJ databases">
        <authorList>
            <person name="Ma L."/>
            <person name="Liu K.-W."/>
            <person name="Li Z."/>
            <person name="Hsiao Y.-Y."/>
            <person name="Qi Y."/>
            <person name="Fu T."/>
            <person name="Tang G."/>
            <person name="Zhang D."/>
            <person name="Sun W.-H."/>
            <person name="Liu D.-K."/>
            <person name="Li Y."/>
            <person name="Chen G.-Z."/>
            <person name="Liu X.-D."/>
            <person name="Liao X.-Y."/>
            <person name="Jiang Y.-T."/>
            <person name="Yu X."/>
            <person name="Hao Y."/>
            <person name="Huang J."/>
            <person name="Zhao X.-W."/>
            <person name="Ke S."/>
            <person name="Chen Y.-Y."/>
            <person name="Wu W.-L."/>
            <person name="Hsu J.-L."/>
            <person name="Lin Y.-F."/>
            <person name="Huang M.-D."/>
            <person name="Li C.-Y."/>
            <person name="Huang L."/>
            <person name="Wang Z.-W."/>
            <person name="Zhao X."/>
            <person name="Zhong W.-Y."/>
            <person name="Peng D.-H."/>
            <person name="Ahmad S."/>
            <person name="Lan S."/>
            <person name="Zhang J.-S."/>
            <person name="Tsai W.-C."/>
            <person name="Van De Peer Y."/>
            <person name="Liu Z.-J."/>
        </authorList>
    </citation>
    <scope>NUCLEOTIDE SEQUENCE</scope>
    <source>
        <strain evidence="2">CP</strain>
        <tissue evidence="2">Leaves</tissue>
    </source>
</reference>
<evidence type="ECO:0000313" key="2">
    <source>
        <dbReference type="EMBL" id="KAK1321739.1"/>
    </source>
</evidence>
<reference evidence="2" key="1">
    <citation type="journal article" date="2023" name="Nat. Commun.">
        <title>Diploid and tetraploid genomes of Acorus and the evolution of monocots.</title>
        <authorList>
            <person name="Ma L."/>
            <person name="Liu K.W."/>
            <person name="Li Z."/>
            <person name="Hsiao Y.Y."/>
            <person name="Qi Y."/>
            <person name="Fu T."/>
            <person name="Tang G.D."/>
            <person name="Zhang D."/>
            <person name="Sun W.H."/>
            <person name="Liu D.K."/>
            <person name="Li Y."/>
            <person name="Chen G.Z."/>
            <person name="Liu X.D."/>
            <person name="Liao X.Y."/>
            <person name="Jiang Y.T."/>
            <person name="Yu X."/>
            <person name="Hao Y."/>
            <person name="Huang J."/>
            <person name="Zhao X.W."/>
            <person name="Ke S."/>
            <person name="Chen Y.Y."/>
            <person name="Wu W.L."/>
            <person name="Hsu J.L."/>
            <person name="Lin Y.F."/>
            <person name="Huang M.D."/>
            <person name="Li C.Y."/>
            <person name="Huang L."/>
            <person name="Wang Z.W."/>
            <person name="Zhao X."/>
            <person name="Zhong W.Y."/>
            <person name="Peng D.H."/>
            <person name="Ahmad S."/>
            <person name="Lan S."/>
            <person name="Zhang J.S."/>
            <person name="Tsai W.C."/>
            <person name="Van de Peer Y."/>
            <person name="Liu Z.J."/>
        </authorList>
    </citation>
    <scope>NUCLEOTIDE SEQUENCE</scope>
    <source>
        <strain evidence="2">CP</strain>
    </source>
</reference>
<dbReference type="PANTHER" id="PTHR12472:SF0">
    <property type="entry name" value="RAB3 GTPASE-ACTIVATING PROTEIN NON-CATALYTIC SUBUNIT"/>
    <property type="match status" value="1"/>
</dbReference>
<dbReference type="PANTHER" id="PTHR12472">
    <property type="entry name" value="RAB3-GAP REGULATORY DOMAIN"/>
    <property type="match status" value="1"/>
</dbReference>
<gene>
    <name evidence="2" type="ORF">QJS10_CPA03g00739</name>
</gene>
<dbReference type="InterPro" id="IPR026059">
    <property type="entry name" value="Rab3GAP2"/>
</dbReference>
<accession>A0AAV9F7S8</accession>
<feature type="domain" description="Rab3-GAP regulatory subunit N-terminal" evidence="1">
    <location>
        <begin position="1"/>
        <end position="297"/>
    </location>
</feature>
<comment type="caution">
    <text evidence="2">The sequence shown here is derived from an EMBL/GenBank/DDBJ whole genome shotgun (WGS) entry which is preliminary data.</text>
</comment>
<keyword evidence="3" id="KW-1185">Reference proteome</keyword>
<name>A0AAV9F7S8_ACOCL</name>
<protein>
    <recommendedName>
        <fullName evidence="1">Rab3-GAP regulatory subunit N-terminal domain-containing protein</fullName>
    </recommendedName>
</protein>
<dbReference type="Pfam" id="PF14655">
    <property type="entry name" value="RAB3GAP2_N"/>
    <property type="match status" value="1"/>
</dbReference>
<evidence type="ECO:0000313" key="3">
    <source>
        <dbReference type="Proteomes" id="UP001180020"/>
    </source>
</evidence>
<dbReference type="AlphaFoldDB" id="A0AAV9F7S8"/>
<dbReference type="Proteomes" id="UP001180020">
    <property type="component" value="Unassembled WGS sequence"/>
</dbReference>